<evidence type="ECO:0000256" key="7">
    <source>
        <dbReference type="ARBA" id="ARBA00023102"/>
    </source>
</evidence>
<dbReference type="EMBL" id="UGGT01000001">
    <property type="protein sequence ID" value="STO21697.1"/>
    <property type="molecule type" value="Genomic_DNA"/>
</dbReference>
<feature type="active site" description="Proton donor" evidence="9">
    <location>
        <position position="129"/>
    </location>
</feature>
<dbReference type="CDD" id="cd04732">
    <property type="entry name" value="HisA"/>
    <property type="match status" value="1"/>
</dbReference>
<dbReference type="GO" id="GO:0003949">
    <property type="term" value="F:1-(5-phosphoribosyl)-5-[(5-phosphoribosylamino)methylideneamino]imidazole-4-carboxamide isomerase activity"/>
    <property type="evidence" value="ECO:0007669"/>
    <property type="project" value="UniProtKB-UniRule"/>
</dbReference>
<dbReference type="STRING" id="1094715.GCA_000236165_00659"/>
<dbReference type="InterPro" id="IPR044524">
    <property type="entry name" value="Isoase_HisA-like"/>
</dbReference>
<feature type="active site" description="Proton acceptor" evidence="9">
    <location>
        <position position="8"/>
    </location>
</feature>
<dbReference type="FunFam" id="3.20.20.70:FF:000009">
    <property type="entry name" value="1-(5-phosphoribosyl)-5-[(5-phosphoribosylamino)methylideneamino] imidazole-4-carboxamide isomerase"/>
    <property type="match status" value="1"/>
</dbReference>
<evidence type="ECO:0000256" key="5">
    <source>
        <dbReference type="ARBA" id="ARBA00022490"/>
    </source>
</evidence>
<protein>
    <recommendedName>
        <fullName evidence="9">1-(5-phosphoribosyl)-5-[(5-phosphoribosylamino)methylideneamino] imidazole-4-carboxamide isomerase</fullName>
        <ecNumber evidence="9">5.3.1.16</ecNumber>
    </recommendedName>
    <alternativeName>
        <fullName evidence="9">Phosphoribosylformimino-5-aminoimidazole carboxamide ribotide isomerase</fullName>
    </alternativeName>
</protein>
<dbReference type="PANTHER" id="PTHR43090">
    <property type="entry name" value="1-(5-PHOSPHORIBOSYL)-5-[(5-PHOSPHORIBOSYLAMINO)METHYLIDENEAMINO] IMIDAZOLE-4-CARBOXAMIDE ISOMERASE"/>
    <property type="match status" value="1"/>
</dbReference>
<dbReference type="InterPro" id="IPR023016">
    <property type="entry name" value="HisA/PriA"/>
</dbReference>
<evidence type="ECO:0000256" key="4">
    <source>
        <dbReference type="ARBA" id="ARBA00009667"/>
    </source>
</evidence>
<sequence>MILIPAIDIQGGRCVRLRQGQFDKVTQFEMQPVERAAYFARLGAKKLHIVDLDGAKTGSMQQLSLICTMQNAGVTVQAGGGIRSLEQAELCFASGISNLVIGSIAITDPELTADIIQRINPQHIILAIDVRLQHKIPVPAIHGWQTTTENNLWDVVSHYQQLGVRQVLCTDIACDGMMQGPNFQIYKEAVERFPQIGWQASGGIRDTEDIKHLEGLGVNAAILGLTLYQGTFDLRSLLSEVEGR</sequence>
<dbReference type="InterPro" id="IPR006062">
    <property type="entry name" value="His_biosynth"/>
</dbReference>
<gene>
    <name evidence="9 11" type="primary">hisA</name>
    <name evidence="11" type="ORF">NCTC11370_01766</name>
</gene>
<dbReference type="Proteomes" id="UP000254554">
    <property type="component" value="Unassembled WGS sequence"/>
</dbReference>
<keyword evidence="12" id="KW-1185">Reference proteome</keyword>
<dbReference type="RefSeq" id="WP_010653966.1">
    <property type="nucleotide sequence ID" value="NZ_JAPHOO010000001.1"/>
</dbReference>
<keyword evidence="7 9" id="KW-0368">Histidine biosynthesis</keyword>
<dbReference type="HAMAP" id="MF_01014">
    <property type="entry name" value="HisA"/>
    <property type="match status" value="1"/>
</dbReference>
<comment type="similarity">
    <text evidence="4 9 10">Belongs to the HisA/HisF family.</text>
</comment>
<keyword evidence="5 9" id="KW-0963">Cytoplasm</keyword>
<accession>A0A377GA44</accession>
<comment type="pathway">
    <text evidence="3 9">Amino-acid biosynthesis; L-histidine biosynthesis; L-histidine from 5-phospho-alpha-D-ribose 1-diphosphate: step 4/9.</text>
</comment>
<comment type="subcellular location">
    <subcellularLocation>
        <location evidence="2 9">Cytoplasm</location>
    </subcellularLocation>
</comment>
<dbReference type="GO" id="GO:0000105">
    <property type="term" value="P:L-histidine biosynthetic process"/>
    <property type="evidence" value="ECO:0007669"/>
    <property type="project" value="UniProtKB-UniRule"/>
</dbReference>
<dbReference type="SUPFAM" id="SSF51366">
    <property type="entry name" value="Ribulose-phoshate binding barrel"/>
    <property type="match status" value="1"/>
</dbReference>
<dbReference type="InterPro" id="IPR013785">
    <property type="entry name" value="Aldolase_TIM"/>
</dbReference>
<dbReference type="Gene3D" id="3.20.20.70">
    <property type="entry name" value="Aldolase class I"/>
    <property type="match status" value="1"/>
</dbReference>
<evidence type="ECO:0000256" key="6">
    <source>
        <dbReference type="ARBA" id="ARBA00022605"/>
    </source>
</evidence>
<evidence type="ECO:0000256" key="8">
    <source>
        <dbReference type="ARBA" id="ARBA00023235"/>
    </source>
</evidence>
<dbReference type="PANTHER" id="PTHR43090:SF2">
    <property type="entry name" value="1-(5-PHOSPHORIBOSYL)-5-[(5-PHOSPHORIBOSYLAMINO)METHYLIDENEAMINO] IMIDAZOLE-4-CARBOXAMIDE ISOMERASE"/>
    <property type="match status" value="1"/>
</dbReference>
<evidence type="ECO:0000313" key="11">
    <source>
        <dbReference type="EMBL" id="STO21697.1"/>
    </source>
</evidence>
<dbReference type="Pfam" id="PF00977">
    <property type="entry name" value="His_biosynth"/>
    <property type="match status" value="1"/>
</dbReference>
<dbReference type="OrthoDB" id="9807749at2"/>
<evidence type="ECO:0000256" key="10">
    <source>
        <dbReference type="RuleBase" id="RU003657"/>
    </source>
</evidence>
<evidence type="ECO:0000256" key="2">
    <source>
        <dbReference type="ARBA" id="ARBA00004496"/>
    </source>
</evidence>
<dbReference type="InterPro" id="IPR011060">
    <property type="entry name" value="RibuloseP-bd_barrel"/>
</dbReference>
<evidence type="ECO:0000256" key="9">
    <source>
        <dbReference type="HAMAP-Rule" id="MF_01014"/>
    </source>
</evidence>
<dbReference type="EC" id="5.3.1.16" evidence="9"/>
<dbReference type="GO" id="GO:0005737">
    <property type="term" value="C:cytoplasm"/>
    <property type="evidence" value="ECO:0007669"/>
    <property type="project" value="UniProtKB-SubCell"/>
</dbReference>
<evidence type="ECO:0000256" key="1">
    <source>
        <dbReference type="ARBA" id="ARBA00000901"/>
    </source>
</evidence>
<evidence type="ECO:0000313" key="12">
    <source>
        <dbReference type="Proteomes" id="UP000254554"/>
    </source>
</evidence>
<evidence type="ECO:0000256" key="3">
    <source>
        <dbReference type="ARBA" id="ARBA00005133"/>
    </source>
</evidence>
<comment type="catalytic activity">
    <reaction evidence="1 9">
        <text>1-(5-phospho-beta-D-ribosyl)-5-[(5-phospho-beta-D-ribosylamino)methylideneamino]imidazole-4-carboxamide = 5-[(5-phospho-1-deoxy-D-ribulos-1-ylimino)methylamino]-1-(5-phospho-beta-D-ribosyl)imidazole-4-carboxamide</text>
        <dbReference type="Rhea" id="RHEA:15469"/>
        <dbReference type="ChEBI" id="CHEBI:58435"/>
        <dbReference type="ChEBI" id="CHEBI:58525"/>
        <dbReference type="EC" id="5.3.1.16"/>
    </reaction>
</comment>
<keyword evidence="8 9" id="KW-0413">Isomerase</keyword>
<dbReference type="GO" id="GO:0000162">
    <property type="term" value="P:L-tryptophan biosynthetic process"/>
    <property type="evidence" value="ECO:0007669"/>
    <property type="project" value="TreeGrafter"/>
</dbReference>
<keyword evidence="6 9" id="KW-0028">Amino-acid biosynthesis</keyword>
<dbReference type="GeneID" id="93291675"/>
<proteinExistence type="inferred from homology"/>
<dbReference type="AlphaFoldDB" id="A0A377GA44"/>
<organism evidence="11 12">
    <name type="scientific">Fluoribacter dumoffii</name>
    <dbReference type="NCBI Taxonomy" id="463"/>
    <lineage>
        <taxon>Bacteria</taxon>
        <taxon>Pseudomonadati</taxon>
        <taxon>Pseudomonadota</taxon>
        <taxon>Gammaproteobacteria</taxon>
        <taxon>Legionellales</taxon>
        <taxon>Legionellaceae</taxon>
        <taxon>Fluoribacter</taxon>
    </lineage>
</organism>
<reference evidence="11 12" key="1">
    <citation type="submission" date="2018-06" db="EMBL/GenBank/DDBJ databases">
        <authorList>
            <consortium name="Pathogen Informatics"/>
            <person name="Doyle S."/>
        </authorList>
    </citation>
    <scope>NUCLEOTIDE SEQUENCE [LARGE SCALE GENOMIC DNA]</scope>
    <source>
        <strain evidence="11 12">NCTC11370</strain>
    </source>
</reference>
<dbReference type="UniPathway" id="UPA00031">
    <property type="reaction ID" value="UER00009"/>
</dbReference>
<name>A0A377GA44_9GAMM</name>